<evidence type="ECO:0000256" key="2">
    <source>
        <dbReference type="ARBA" id="ARBA00009130"/>
    </source>
</evidence>
<dbReference type="SUPFAM" id="SSF51905">
    <property type="entry name" value="FAD/NAD(P)-binding domain"/>
    <property type="match status" value="2"/>
</dbReference>
<dbReference type="InterPro" id="IPR023753">
    <property type="entry name" value="FAD/NAD-binding_dom"/>
</dbReference>
<dbReference type="PANTHER" id="PTHR43429:SF1">
    <property type="entry name" value="NAD(P)H SULFUR OXIDOREDUCTASE (COA-DEPENDENT)"/>
    <property type="match status" value="1"/>
</dbReference>
<dbReference type="SUPFAM" id="SSF52821">
    <property type="entry name" value="Rhodanese/Cell cycle control phosphatase"/>
    <property type="match status" value="1"/>
</dbReference>
<evidence type="ECO:0000256" key="4">
    <source>
        <dbReference type="ARBA" id="ARBA00022827"/>
    </source>
</evidence>
<protein>
    <submittedName>
        <fullName evidence="8">FAD-dependent oxidoreductase</fullName>
    </submittedName>
</protein>
<comment type="similarity">
    <text evidence="2">Belongs to the class-III pyridine nucleotide-disulfide oxidoreductase family.</text>
</comment>
<keyword evidence="9" id="KW-1185">Reference proteome</keyword>
<organism evidence="8 9">
    <name type="scientific">Paeniclostridium hominis</name>
    <dbReference type="NCBI Taxonomy" id="2764329"/>
    <lineage>
        <taxon>Bacteria</taxon>
        <taxon>Bacillati</taxon>
        <taxon>Bacillota</taxon>
        <taxon>Clostridia</taxon>
        <taxon>Peptostreptococcales</taxon>
        <taxon>Peptostreptococcaceae</taxon>
        <taxon>Paeniclostridium</taxon>
    </lineage>
</organism>
<dbReference type="EMBL" id="JACRWD010000001">
    <property type="protein sequence ID" value="MBC6003396.1"/>
    <property type="molecule type" value="Genomic_DNA"/>
</dbReference>
<dbReference type="CDD" id="cd00158">
    <property type="entry name" value="RHOD"/>
    <property type="match status" value="1"/>
</dbReference>
<gene>
    <name evidence="8" type="ORF">H8891_06250</name>
</gene>
<dbReference type="SUPFAM" id="SSF55424">
    <property type="entry name" value="FAD/NAD-linked reductases, dimerisation (C-terminal) domain"/>
    <property type="match status" value="1"/>
</dbReference>
<feature type="domain" description="Rhodanese" evidence="7">
    <location>
        <begin position="462"/>
        <end position="544"/>
    </location>
</feature>
<sequence length="546" mass="59755">MKVLVIGGVAAGTKTAAKLKRENRDLDVTLITKGENISYAGCGLPYYVGGVIENKSDLIVNTPKSFSDLTQVEVKTGIEALSIDRNEKIVNAINLNNNEEVKFNYDKLVIATGADPVKPPIEGIDLEGVYYMRTPNDAIAVREVVENDNVKRAVVVGGGFIGLEVAENLHEMGIKTTLVEAMDHIMPGFDDEVCSYVEDELMENGIMVLTGERLISIEGDNKVKKVRTDKRAMKADIIVMAVGIRANTKIASDCGLELETNKTIKVNEYMQTNDEDIYAVGDCVTVKNILSGKSVWSPMGSSANKEGRCVAKTISGEKTPFNGVLGTGIVKLLNLNAARTGLTEKDAKNLGYEVESVIVPIDDKAHYYPDSKMIIIKLIADKNSKRVLGAQIFGEGNVDKQIDIVATAITFNATIGDLQNLDLAYAPPFSTAIHPLGHVANVLLNKIDGAVKIVRYNDFIENQEDYKLADVNKKPQLEGIPFIDLATLNGKLDEFEYDDKILLVCARGKRAYLAYNRMKHFGYKDVQILEGGLALNREINTEMGVN</sequence>
<evidence type="ECO:0000313" key="8">
    <source>
        <dbReference type="EMBL" id="MBC6003396.1"/>
    </source>
</evidence>
<dbReference type="InterPro" id="IPR016156">
    <property type="entry name" value="FAD/NAD-linked_Rdtase_dimer_sf"/>
</dbReference>
<dbReference type="InterPro" id="IPR004099">
    <property type="entry name" value="Pyr_nucl-diS_OxRdtase_dimer"/>
</dbReference>
<evidence type="ECO:0000256" key="5">
    <source>
        <dbReference type="ARBA" id="ARBA00023002"/>
    </source>
</evidence>
<dbReference type="Gene3D" id="3.40.250.10">
    <property type="entry name" value="Rhodanese-like domain"/>
    <property type="match status" value="1"/>
</dbReference>
<dbReference type="InterPro" id="IPR050260">
    <property type="entry name" value="FAD-bd_OxRdtase"/>
</dbReference>
<dbReference type="InterPro" id="IPR001763">
    <property type="entry name" value="Rhodanese-like_dom"/>
</dbReference>
<comment type="caution">
    <text evidence="8">The sequence shown here is derived from an EMBL/GenBank/DDBJ whole genome shotgun (WGS) entry which is preliminary data.</text>
</comment>
<keyword evidence="5" id="KW-0560">Oxidoreductase</keyword>
<dbReference type="Pfam" id="PF07992">
    <property type="entry name" value="Pyr_redox_2"/>
    <property type="match status" value="1"/>
</dbReference>
<accession>A0ABR7K2Z1</accession>
<keyword evidence="3" id="KW-0285">Flavoprotein</keyword>
<dbReference type="PANTHER" id="PTHR43429">
    <property type="entry name" value="PYRIDINE NUCLEOTIDE-DISULFIDE OXIDOREDUCTASE DOMAIN-CONTAINING"/>
    <property type="match status" value="1"/>
</dbReference>
<dbReference type="PRINTS" id="PR00411">
    <property type="entry name" value="PNDRDTASEI"/>
</dbReference>
<evidence type="ECO:0000259" key="7">
    <source>
        <dbReference type="PROSITE" id="PS50206"/>
    </source>
</evidence>
<dbReference type="InterPro" id="IPR036188">
    <property type="entry name" value="FAD/NAD-bd_sf"/>
</dbReference>
<evidence type="ECO:0000256" key="6">
    <source>
        <dbReference type="ARBA" id="ARBA00023284"/>
    </source>
</evidence>
<name>A0ABR7K2Z1_9FIRM</name>
<proteinExistence type="inferred from homology"/>
<evidence type="ECO:0000256" key="3">
    <source>
        <dbReference type="ARBA" id="ARBA00022630"/>
    </source>
</evidence>
<dbReference type="Pfam" id="PF00581">
    <property type="entry name" value="Rhodanese"/>
    <property type="match status" value="1"/>
</dbReference>
<dbReference type="InterPro" id="IPR036873">
    <property type="entry name" value="Rhodanese-like_dom_sf"/>
</dbReference>
<comment type="cofactor">
    <cofactor evidence="1">
        <name>FAD</name>
        <dbReference type="ChEBI" id="CHEBI:57692"/>
    </cofactor>
</comment>
<dbReference type="Pfam" id="PF02852">
    <property type="entry name" value="Pyr_redox_dim"/>
    <property type="match status" value="1"/>
</dbReference>
<dbReference type="PROSITE" id="PS50206">
    <property type="entry name" value="RHODANESE_3"/>
    <property type="match status" value="1"/>
</dbReference>
<dbReference type="Proteomes" id="UP000611796">
    <property type="component" value="Unassembled WGS sequence"/>
</dbReference>
<dbReference type="RefSeq" id="WP_187005653.1">
    <property type="nucleotide sequence ID" value="NZ_JACRWD010000001.1"/>
</dbReference>
<evidence type="ECO:0000256" key="1">
    <source>
        <dbReference type="ARBA" id="ARBA00001974"/>
    </source>
</evidence>
<dbReference type="PRINTS" id="PR00368">
    <property type="entry name" value="FADPNR"/>
</dbReference>
<keyword evidence="6" id="KW-0676">Redox-active center</keyword>
<reference evidence="8 9" key="1">
    <citation type="submission" date="2020-08" db="EMBL/GenBank/DDBJ databases">
        <authorList>
            <person name="Liu C."/>
            <person name="Sun Q."/>
        </authorList>
    </citation>
    <scope>NUCLEOTIDE SEQUENCE [LARGE SCALE GENOMIC DNA]</scope>
    <source>
        <strain evidence="8 9">NSJ-45</strain>
    </source>
</reference>
<keyword evidence="4" id="KW-0274">FAD</keyword>
<dbReference type="Gene3D" id="3.50.50.60">
    <property type="entry name" value="FAD/NAD(P)-binding domain"/>
    <property type="match status" value="2"/>
</dbReference>
<evidence type="ECO:0000313" key="9">
    <source>
        <dbReference type="Proteomes" id="UP000611796"/>
    </source>
</evidence>